<dbReference type="SUPFAM" id="SSF53790">
    <property type="entry name" value="Tetrapyrrole methylase"/>
    <property type="match status" value="1"/>
</dbReference>
<feature type="compositionally biased region" description="Basic residues" evidence="7">
    <location>
        <begin position="36"/>
        <end position="51"/>
    </location>
</feature>
<accession>A0A0P9V2F2</accession>
<keyword evidence="4 9" id="KW-0489">Methyltransferase</keyword>
<dbReference type="InterPro" id="IPR014776">
    <property type="entry name" value="4pyrrole_Mease_sub2"/>
</dbReference>
<evidence type="ECO:0000256" key="3">
    <source>
        <dbReference type="ARBA" id="ARBA00022573"/>
    </source>
</evidence>
<dbReference type="InterPro" id="IPR014777">
    <property type="entry name" value="4pyrrole_Mease_sub1"/>
</dbReference>
<keyword evidence="3" id="KW-0169">Cobalamin biosynthesis</keyword>
<evidence type="ECO:0000259" key="8">
    <source>
        <dbReference type="Pfam" id="PF00590"/>
    </source>
</evidence>
<keyword evidence="6" id="KW-0949">S-adenosyl-L-methionine</keyword>
<dbReference type="PANTHER" id="PTHR45790:SF4">
    <property type="entry name" value="COBALT-PRECORRIN-4 C(11)-METHYLTRANSFERASE"/>
    <property type="match status" value="1"/>
</dbReference>
<dbReference type="PATRIC" id="fig|86176.4.peg.1378"/>
<name>A0A0P9V2F2_9PSED</name>
<dbReference type="Pfam" id="PF00590">
    <property type="entry name" value="TP_methylase"/>
    <property type="match status" value="1"/>
</dbReference>
<protein>
    <submittedName>
        <fullName evidence="9">Precorrin-4 C11-methyltransferase</fullName>
    </submittedName>
</protein>
<comment type="caution">
    <text evidence="9">The sequence shown here is derived from an EMBL/GenBank/DDBJ whole genome shotgun (WGS) entry which is preliminary data.</text>
</comment>
<evidence type="ECO:0000256" key="6">
    <source>
        <dbReference type="ARBA" id="ARBA00022691"/>
    </source>
</evidence>
<dbReference type="InterPro" id="IPR035996">
    <property type="entry name" value="4pyrrol_Methylase_sf"/>
</dbReference>
<evidence type="ECO:0000313" key="10">
    <source>
        <dbReference type="Proteomes" id="UP000050455"/>
    </source>
</evidence>
<dbReference type="InterPro" id="IPR003043">
    <property type="entry name" value="Uropor_MeTrfase_CS"/>
</dbReference>
<evidence type="ECO:0000256" key="1">
    <source>
        <dbReference type="ARBA" id="ARBA00004953"/>
    </source>
</evidence>
<dbReference type="UniPathway" id="UPA00148"/>
<evidence type="ECO:0000256" key="2">
    <source>
        <dbReference type="ARBA" id="ARBA00005879"/>
    </source>
</evidence>
<evidence type="ECO:0000256" key="4">
    <source>
        <dbReference type="ARBA" id="ARBA00022603"/>
    </source>
</evidence>
<organism evidence="9 10">
    <name type="scientific">Pseudomonas meliae</name>
    <dbReference type="NCBI Taxonomy" id="86176"/>
    <lineage>
        <taxon>Bacteria</taxon>
        <taxon>Pseudomonadati</taxon>
        <taxon>Pseudomonadota</taxon>
        <taxon>Gammaproteobacteria</taxon>
        <taxon>Pseudomonadales</taxon>
        <taxon>Pseudomonadaceae</taxon>
        <taxon>Pseudomonas</taxon>
    </lineage>
</organism>
<feature type="region of interest" description="Disordered" evidence="7">
    <location>
        <begin position="27"/>
        <end position="51"/>
    </location>
</feature>
<gene>
    <name evidence="9" type="ORF">ALO64_01269</name>
</gene>
<dbReference type="AlphaFoldDB" id="A0A0P9V2F2"/>
<dbReference type="NCBIfam" id="TIGR01465">
    <property type="entry name" value="cobM_cbiF"/>
    <property type="match status" value="1"/>
</dbReference>
<sequence length="326" mass="35191">MGCVGAAPHPSFCAGLPDHGLSRCRRRFGTGAGRATGRRHRHPADRTAKKRQRHICLGNQPCTQRIISPRSSTPENSLTVYFIGAGPGDPELITVKGQRLIRTCPVIIYAGSLVPLAVLEGHQAVQVTNSAELHLEQIIELIKTAHAQGQDVARVHSGDPSLYGAIGEQIRHLRELGIPFEIIPGVTATAACAALLGVELTLPDVSQSVILTRYADKTSMPSGEELASLASHRATMAIHLGVNNLQRIVDELVPHYGTDCPIAVVHRASWPDQDWAVGTLSDIHDKVQAKGFRRTALILVGRVLADDTFSESSLYRAGHAHLFRPS</sequence>
<keyword evidence="10" id="KW-1185">Reference proteome</keyword>
<keyword evidence="5 9" id="KW-0808">Transferase</keyword>
<dbReference type="CDD" id="cd11641">
    <property type="entry name" value="Precorrin-4_C11-MT"/>
    <property type="match status" value="1"/>
</dbReference>
<evidence type="ECO:0000313" key="9">
    <source>
        <dbReference type="EMBL" id="KPX84561.1"/>
    </source>
</evidence>
<comment type="pathway">
    <text evidence="1">Cofactor biosynthesis; adenosylcobalamin biosynthesis.</text>
</comment>
<dbReference type="InterPro" id="IPR050161">
    <property type="entry name" value="Siro_Cobalamin_biosynth"/>
</dbReference>
<dbReference type="InterPro" id="IPR000878">
    <property type="entry name" value="4pyrrol_Mease"/>
</dbReference>
<dbReference type="GO" id="GO:0009236">
    <property type="term" value="P:cobalamin biosynthetic process"/>
    <property type="evidence" value="ECO:0007669"/>
    <property type="project" value="UniProtKB-UniPathway"/>
</dbReference>
<dbReference type="Proteomes" id="UP000050455">
    <property type="component" value="Unassembled WGS sequence"/>
</dbReference>
<dbReference type="EMBL" id="LJQT01000348">
    <property type="protein sequence ID" value="KPX84561.1"/>
    <property type="molecule type" value="Genomic_DNA"/>
</dbReference>
<proteinExistence type="inferred from homology"/>
<dbReference type="InterPro" id="IPR006362">
    <property type="entry name" value="Cbl_synth_CobM/CibF"/>
</dbReference>
<evidence type="ECO:0000256" key="7">
    <source>
        <dbReference type="SAM" id="MobiDB-lite"/>
    </source>
</evidence>
<dbReference type="PANTHER" id="PTHR45790">
    <property type="entry name" value="SIROHEME SYNTHASE-RELATED"/>
    <property type="match status" value="1"/>
</dbReference>
<dbReference type="Gene3D" id="3.30.950.10">
    <property type="entry name" value="Methyltransferase, Cobalt-precorrin-4 Transmethylase, Domain 2"/>
    <property type="match status" value="1"/>
</dbReference>
<feature type="domain" description="Tetrapyrrole methylase" evidence="8">
    <location>
        <begin position="79"/>
        <end position="283"/>
    </location>
</feature>
<evidence type="ECO:0000256" key="5">
    <source>
        <dbReference type="ARBA" id="ARBA00022679"/>
    </source>
</evidence>
<dbReference type="GO" id="GO:0046026">
    <property type="term" value="F:precorrin-4 C11-methyltransferase activity"/>
    <property type="evidence" value="ECO:0007669"/>
    <property type="project" value="InterPro"/>
</dbReference>
<reference evidence="9 10" key="1">
    <citation type="submission" date="2015-09" db="EMBL/GenBank/DDBJ databases">
        <title>Genome announcement of multiple Pseudomonas syringae strains.</title>
        <authorList>
            <person name="Thakur S."/>
            <person name="Wang P.W."/>
            <person name="Gong Y."/>
            <person name="Weir B.S."/>
            <person name="Guttman D.S."/>
        </authorList>
    </citation>
    <scope>NUCLEOTIDE SEQUENCE [LARGE SCALE GENOMIC DNA]</scope>
    <source>
        <strain evidence="9 10">ICMP6289</strain>
    </source>
</reference>
<dbReference type="GO" id="GO:0032259">
    <property type="term" value="P:methylation"/>
    <property type="evidence" value="ECO:0007669"/>
    <property type="project" value="UniProtKB-KW"/>
</dbReference>
<comment type="similarity">
    <text evidence="2">Belongs to the precorrin methyltransferase family.</text>
</comment>
<dbReference type="Gene3D" id="3.40.1010.10">
    <property type="entry name" value="Cobalt-precorrin-4 Transmethylase, Domain 1"/>
    <property type="match status" value="1"/>
</dbReference>
<dbReference type="PROSITE" id="PS00839">
    <property type="entry name" value="SUMT_1"/>
    <property type="match status" value="1"/>
</dbReference>